<keyword evidence="3" id="KW-1185">Reference proteome</keyword>
<dbReference type="Proteomes" id="UP000295087">
    <property type="component" value="Unassembled WGS sequence"/>
</dbReference>
<comment type="caution">
    <text evidence="2">The sequence shown here is derived from an EMBL/GenBank/DDBJ whole genome shotgun (WGS) entry which is preliminary data.</text>
</comment>
<evidence type="ECO:0000256" key="1">
    <source>
        <dbReference type="SAM" id="Phobius"/>
    </source>
</evidence>
<evidence type="ECO:0000313" key="3">
    <source>
        <dbReference type="Proteomes" id="UP000295087"/>
    </source>
</evidence>
<name>A0A4R6PU09_NOCIG</name>
<accession>A0A4R6PU09</accession>
<dbReference type="EMBL" id="SNXK01000001">
    <property type="protein sequence ID" value="TDP42022.1"/>
    <property type="molecule type" value="Genomic_DNA"/>
</dbReference>
<sequence>MADNEKSGAMLSVRSALIFLCALIAGVGASVLTTFARHSPYEATLIGVAAAASATKFLHWLIR</sequence>
<feature type="transmembrane region" description="Helical" evidence="1">
    <location>
        <begin position="16"/>
        <end position="36"/>
    </location>
</feature>
<reference evidence="2 3" key="1">
    <citation type="submission" date="2019-03" db="EMBL/GenBank/DDBJ databases">
        <title>Genomic Encyclopedia of Type Strains, Phase IV (KMG-IV): sequencing the most valuable type-strain genomes for metagenomic binning, comparative biology and taxonomic classification.</title>
        <authorList>
            <person name="Goeker M."/>
        </authorList>
    </citation>
    <scope>NUCLEOTIDE SEQUENCE [LARGE SCALE GENOMIC DNA]</scope>
    <source>
        <strain evidence="2 3">DSM 44496</strain>
    </source>
</reference>
<evidence type="ECO:0000313" key="2">
    <source>
        <dbReference type="EMBL" id="TDP42022.1"/>
    </source>
</evidence>
<protein>
    <submittedName>
        <fullName evidence="2">Uncharacterized protein</fullName>
    </submittedName>
</protein>
<gene>
    <name evidence="2" type="ORF">DFR75_1011128</name>
</gene>
<keyword evidence="1" id="KW-1133">Transmembrane helix</keyword>
<proteinExistence type="predicted"/>
<organism evidence="2 3">
    <name type="scientific">Nocardia ignorata</name>
    <dbReference type="NCBI Taxonomy" id="145285"/>
    <lineage>
        <taxon>Bacteria</taxon>
        <taxon>Bacillati</taxon>
        <taxon>Actinomycetota</taxon>
        <taxon>Actinomycetes</taxon>
        <taxon>Mycobacteriales</taxon>
        <taxon>Nocardiaceae</taxon>
        <taxon>Nocardia</taxon>
    </lineage>
</organism>
<dbReference type="RefSeq" id="WP_133733814.1">
    <property type="nucleotide sequence ID" value="NZ_SNXK01000001.1"/>
</dbReference>
<keyword evidence="1" id="KW-0812">Transmembrane</keyword>
<dbReference type="AlphaFoldDB" id="A0A4R6PU09"/>
<feature type="transmembrane region" description="Helical" evidence="1">
    <location>
        <begin position="43"/>
        <end position="62"/>
    </location>
</feature>
<keyword evidence="1" id="KW-0472">Membrane</keyword>